<dbReference type="GO" id="GO:0004493">
    <property type="term" value="F:methylmalonyl-CoA epimerase activity"/>
    <property type="evidence" value="ECO:0007669"/>
    <property type="project" value="TreeGrafter"/>
</dbReference>
<gene>
    <name evidence="3" type="ORF">HDF15_005148</name>
</gene>
<comment type="caution">
    <text evidence="3">The sequence shown here is derived from an EMBL/GenBank/DDBJ whole genome shotgun (WGS) entry which is preliminary data.</text>
</comment>
<evidence type="ECO:0000259" key="2">
    <source>
        <dbReference type="PROSITE" id="PS51819"/>
    </source>
</evidence>
<evidence type="ECO:0000313" key="3">
    <source>
        <dbReference type="EMBL" id="MBB5066764.1"/>
    </source>
</evidence>
<organism evidence="3 4">
    <name type="scientific">Granulicella mallensis</name>
    <dbReference type="NCBI Taxonomy" id="940614"/>
    <lineage>
        <taxon>Bacteria</taxon>
        <taxon>Pseudomonadati</taxon>
        <taxon>Acidobacteriota</taxon>
        <taxon>Terriglobia</taxon>
        <taxon>Terriglobales</taxon>
        <taxon>Acidobacteriaceae</taxon>
        <taxon>Granulicella</taxon>
    </lineage>
</organism>
<dbReference type="SUPFAM" id="SSF54593">
    <property type="entry name" value="Glyoxalase/Bleomycin resistance protein/Dihydroxybiphenyl dioxygenase"/>
    <property type="match status" value="1"/>
</dbReference>
<accession>A0A7W7ZW31</accession>
<evidence type="ECO:0000256" key="1">
    <source>
        <dbReference type="ARBA" id="ARBA00022723"/>
    </source>
</evidence>
<protein>
    <submittedName>
        <fullName evidence="3">Glyoxylase I family protein</fullName>
    </submittedName>
</protein>
<dbReference type="GO" id="GO:0046491">
    <property type="term" value="P:L-methylmalonyl-CoA metabolic process"/>
    <property type="evidence" value="ECO:0007669"/>
    <property type="project" value="TreeGrafter"/>
</dbReference>
<dbReference type="CDD" id="cd06587">
    <property type="entry name" value="VOC"/>
    <property type="match status" value="1"/>
</dbReference>
<dbReference type="Proteomes" id="UP000584867">
    <property type="component" value="Unassembled WGS sequence"/>
</dbReference>
<dbReference type="EMBL" id="JACHIO010000035">
    <property type="protein sequence ID" value="MBB5066764.1"/>
    <property type="molecule type" value="Genomic_DNA"/>
</dbReference>
<dbReference type="Gene3D" id="3.10.180.10">
    <property type="entry name" value="2,3-Dihydroxybiphenyl 1,2-Dioxygenase, domain 1"/>
    <property type="match status" value="1"/>
</dbReference>
<dbReference type="PANTHER" id="PTHR43048:SF3">
    <property type="entry name" value="METHYLMALONYL-COA EPIMERASE, MITOCHONDRIAL"/>
    <property type="match status" value="1"/>
</dbReference>
<proteinExistence type="predicted"/>
<feature type="domain" description="VOC" evidence="2">
    <location>
        <begin position="17"/>
        <end position="147"/>
    </location>
</feature>
<dbReference type="PROSITE" id="PS51819">
    <property type="entry name" value="VOC"/>
    <property type="match status" value="1"/>
</dbReference>
<dbReference type="GO" id="GO:0046872">
    <property type="term" value="F:metal ion binding"/>
    <property type="evidence" value="ECO:0007669"/>
    <property type="project" value="UniProtKB-KW"/>
</dbReference>
<dbReference type="Pfam" id="PF00903">
    <property type="entry name" value="Glyoxalase"/>
    <property type="match status" value="1"/>
</dbReference>
<dbReference type="InterPro" id="IPR004360">
    <property type="entry name" value="Glyas_Fos-R_dOase_dom"/>
</dbReference>
<dbReference type="InterPro" id="IPR029068">
    <property type="entry name" value="Glyas_Bleomycin-R_OHBP_Dase"/>
</dbReference>
<evidence type="ECO:0000313" key="4">
    <source>
        <dbReference type="Proteomes" id="UP000584867"/>
    </source>
</evidence>
<dbReference type="RefSeq" id="WP_184260888.1">
    <property type="nucleotide sequence ID" value="NZ_JACHIO010000035.1"/>
</dbReference>
<dbReference type="PANTHER" id="PTHR43048">
    <property type="entry name" value="METHYLMALONYL-COA EPIMERASE"/>
    <property type="match status" value="1"/>
</dbReference>
<dbReference type="InterPro" id="IPR051785">
    <property type="entry name" value="MMCE/EMCE_epimerase"/>
</dbReference>
<dbReference type="InterPro" id="IPR037523">
    <property type="entry name" value="VOC_core"/>
</dbReference>
<dbReference type="AlphaFoldDB" id="A0A7W7ZW31"/>
<sequence length="150" mass="16360">MSTLSTPPTSSPLASLKINHAAIRVPDFDLAVAWYADKLGFRSKQTVSVAGLRFAFLYPAGDDSFHFELMAGPGAAERPAYKDLHNSYNLSGWHHPGFSVESVNAVIDELKSRDVTIASEPHDVPAMGLRVAFFADPWGNLFEVIQSIAQ</sequence>
<name>A0A7W7ZW31_9BACT</name>
<reference evidence="3 4" key="1">
    <citation type="submission" date="2020-08" db="EMBL/GenBank/DDBJ databases">
        <title>Genomic Encyclopedia of Type Strains, Phase IV (KMG-V): Genome sequencing to study the core and pangenomes of soil and plant-associated prokaryotes.</title>
        <authorList>
            <person name="Whitman W."/>
        </authorList>
    </citation>
    <scope>NUCLEOTIDE SEQUENCE [LARGE SCALE GENOMIC DNA]</scope>
    <source>
        <strain evidence="3 4">X5P3</strain>
    </source>
</reference>
<keyword evidence="1" id="KW-0479">Metal-binding</keyword>